<dbReference type="Proteomes" id="UP001529256">
    <property type="component" value="Unassembled WGS sequence"/>
</dbReference>
<dbReference type="Pfam" id="PF12773">
    <property type="entry name" value="DZR"/>
    <property type="match status" value="1"/>
</dbReference>
<reference evidence="4 5" key="2">
    <citation type="submission" date="2023-06" db="EMBL/GenBank/DDBJ databases">
        <title>Identification and characterization of horizontal gene transfer across gut microbiota members of farm animals based on homology search.</title>
        <authorList>
            <person name="Schwarzerova J."/>
            <person name="Nykrynova M."/>
            <person name="Jureckova K."/>
            <person name="Cejkova D."/>
            <person name="Rychlik I."/>
        </authorList>
    </citation>
    <scope>NUCLEOTIDE SEQUENCE [LARGE SCALE GENOMIC DNA]</scope>
    <source>
        <strain evidence="4 5">153_Feed</strain>
    </source>
</reference>
<keyword evidence="2" id="KW-0812">Transmembrane</keyword>
<feature type="compositionally biased region" description="Basic and acidic residues" evidence="1">
    <location>
        <begin position="175"/>
        <end position="194"/>
    </location>
</feature>
<comment type="caution">
    <text evidence="4">The sequence shown here is derived from an EMBL/GenBank/DDBJ whole genome shotgun (WGS) entry which is preliminary data.</text>
</comment>
<evidence type="ECO:0000259" key="3">
    <source>
        <dbReference type="Pfam" id="PF12773"/>
    </source>
</evidence>
<name>A0ABT7V2T6_9ACTN</name>
<keyword evidence="2" id="KW-1133">Transmembrane helix</keyword>
<feature type="transmembrane region" description="Helical" evidence="2">
    <location>
        <begin position="120"/>
        <end position="143"/>
    </location>
</feature>
<protein>
    <submittedName>
        <fullName evidence="4">Zinc ribbon domain-containing protein</fullName>
    </submittedName>
</protein>
<gene>
    <name evidence="4" type="ORF">QUW25_04405</name>
</gene>
<proteinExistence type="predicted"/>
<organism evidence="4 5">
    <name type="scientific">Thermophilibacter provencensis</name>
    <dbReference type="NCBI Taxonomy" id="1852386"/>
    <lineage>
        <taxon>Bacteria</taxon>
        <taxon>Bacillati</taxon>
        <taxon>Actinomycetota</taxon>
        <taxon>Coriobacteriia</taxon>
        <taxon>Coriobacteriales</taxon>
        <taxon>Atopobiaceae</taxon>
        <taxon>Thermophilibacter</taxon>
    </lineage>
</organism>
<keyword evidence="5" id="KW-1185">Reference proteome</keyword>
<feature type="domain" description="DZANK-type" evidence="3">
    <location>
        <begin position="3"/>
        <end position="56"/>
    </location>
</feature>
<evidence type="ECO:0000313" key="5">
    <source>
        <dbReference type="Proteomes" id="UP001529256"/>
    </source>
</evidence>
<evidence type="ECO:0000313" key="4">
    <source>
        <dbReference type="EMBL" id="MDM8270914.1"/>
    </source>
</evidence>
<reference evidence="5" key="1">
    <citation type="submission" date="2023-06" db="EMBL/GenBank/DDBJ databases">
        <title>Identification and characterization of horizontal gene transfer across gut microbiota members of farm animals based on homology search.</title>
        <authorList>
            <person name="Zeman M."/>
            <person name="Kubasova T."/>
            <person name="Jahodarova E."/>
            <person name="Nykrynova M."/>
            <person name="Rychlik I."/>
        </authorList>
    </citation>
    <scope>NUCLEOTIDE SEQUENCE [LARGE SCALE GENOMIC DNA]</scope>
    <source>
        <strain evidence="5">153_Feed</strain>
    </source>
</reference>
<dbReference type="InterPro" id="IPR025874">
    <property type="entry name" value="DZR"/>
</dbReference>
<feature type="region of interest" description="Disordered" evidence="1">
    <location>
        <begin position="149"/>
        <end position="220"/>
    </location>
</feature>
<evidence type="ECO:0000256" key="1">
    <source>
        <dbReference type="SAM" id="MobiDB-lite"/>
    </source>
</evidence>
<accession>A0ABT7V2T6</accession>
<dbReference type="EMBL" id="JAUDEA010000005">
    <property type="protein sequence ID" value="MDM8270914.1"/>
    <property type="molecule type" value="Genomic_DNA"/>
</dbReference>
<keyword evidence="2" id="KW-0472">Membrane</keyword>
<evidence type="ECO:0000256" key="2">
    <source>
        <dbReference type="SAM" id="Phobius"/>
    </source>
</evidence>
<feature type="compositionally biased region" description="Basic and acidic residues" evidence="1">
    <location>
        <begin position="202"/>
        <end position="212"/>
    </location>
</feature>
<sequence>MRCPTCGASVRDDALECPSCHSALDVTRKFSLAGATWCPGCGALVAPDATVCPNCGSSLRKADPPRTVREAGVPDIGHTGMMDALDASAVPTMRIESAIPPESDEESPAARRDRIPRPRAFAFAALFAVLIVGGATLLITHPWDPMATQTRAKEPADTSMSGFPGVVDSLTGQDVGRDPSSDDQSELERLESAHESLGTLSERADASEEELRAAVSEGDASAGAEGLSGASALSIEVSNLITTVTELRDLGGEYADGATELLTLGSWLRNRCDALVESWQRLADAEGSSVDGSYVLSPVTAGRDYDRLFSSSYGSWSATGSD</sequence>
<dbReference type="RefSeq" id="WP_289511009.1">
    <property type="nucleotide sequence ID" value="NZ_JAUDEA010000005.1"/>
</dbReference>